<dbReference type="Pfam" id="PF12717">
    <property type="entry name" value="Cnd1"/>
    <property type="match status" value="1"/>
</dbReference>
<feature type="compositionally biased region" description="Basic and acidic residues" evidence="7">
    <location>
        <begin position="925"/>
        <end position="943"/>
    </location>
</feature>
<keyword evidence="2" id="KW-0132">Cell division</keyword>
<proteinExistence type="predicted"/>
<dbReference type="Gene3D" id="3.40.50.300">
    <property type="entry name" value="P-loop containing nucleotide triphosphate hydrolases"/>
    <property type="match status" value="1"/>
</dbReference>
<name>A0AA88YNH8_PINIB</name>
<dbReference type="InterPro" id="IPR000477">
    <property type="entry name" value="RT_dom"/>
</dbReference>
<dbReference type="CDD" id="cd09275">
    <property type="entry name" value="RNase_HI_RT_DIRS1"/>
    <property type="match status" value="1"/>
</dbReference>
<evidence type="ECO:0000313" key="9">
    <source>
        <dbReference type="EMBL" id="KAK3102309.1"/>
    </source>
</evidence>
<dbReference type="InterPro" id="IPR026971">
    <property type="entry name" value="CND1/NCAPD3"/>
</dbReference>
<dbReference type="Pfam" id="PF00078">
    <property type="entry name" value="RVT_1"/>
    <property type="match status" value="1"/>
</dbReference>
<dbReference type="SUPFAM" id="SSF48371">
    <property type="entry name" value="ARM repeat"/>
    <property type="match status" value="1"/>
</dbReference>
<dbReference type="CDD" id="cd03714">
    <property type="entry name" value="RT_DIRS1"/>
    <property type="match status" value="1"/>
</dbReference>
<dbReference type="InterPro" id="IPR011989">
    <property type="entry name" value="ARM-like"/>
</dbReference>
<dbReference type="GO" id="GO:0005634">
    <property type="term" value="C:nucleus"/>
    <property type="evidence" value="ECO:0007669"/>
    <property type="project" value="UniProtKB-SubCell"/>
</dbReference>
<dbReference type="Gene3D" id="3.30.420.10">
    <property type="entry name" value="Ribonuclease H-like superfamily/Ribonuclease H"/>
    <property type="match status" value="1"/>
</dbReference>
<dbReference type="GO" id="GO:0000779">
    <property type="term" value="C:condensed chromosome, centromeric region"/>
    <property type="evidence" value="ECO:0007669"/>
    <property type="project" value="TreeGrafter"/>
</dbReference>
<evidence type="ECO:0000256" key="2">
    <source>
        <dbReference type="ARBA" id="ARBA00022618"/>
    </source>
</evidence>
<dbReference type="InterPro" id="IPR000863">
    <property type="entry name" value="Sulfotransferase_dom"/>
</dbReference>
<dbReference type="InterPro" id="IPR016024">
    <property type="entry name" value="ARM-type_fold"/>
</dbReference>
<dbReference type="GO" id="GO:0042393">
    <property type="term" value="F:histone binding"/>
    <property type="evidence" value="ECO:0007669"/>
    <property type="project" value="TreeGrafter"/>
</dbReference>
<evidence type="ECO:0000259" key="8">
    <source>
        <dbReference type="PROSITE" id="PS50878"/>
    </source>
</evidence>
<dbReference type="InterPro" id="IPR027417">
    <property type="entry name" value="P-loop_NTPase"/>
</dbReference>
<keyword evidence="6" id="KW-0131">Cell cycle</keyword>
<dbReference type="InterPro" id="IPR043502">
    <property type="entry name" value="DNA/RNA_pol_sf"/>
</dbReference>
<keyword evidence="5" id="KW-0539">Nucleus</keyword>
<dbReference type="PANTHER" id="PTHR14222">
    <property type="entry name" value="CONDENSIN"/>
    <property type="match status" value="1"/>
</dbReference>
<evidence type="ECO:0000256" key="7">
    <source>
        <dbReference type="SAM" id="MobiDB-lite"/>
    </source>
</evidence>
<dbReference type="GO" id="GO:0003676">
    <property type="term" value="F:nucleic acid binding"/>
    <property type="evidence" value="ECO:0007669"/>
    <property type="project" value="InterPro"/>
</dbReference>
<dbReference type="InterPro" id="IPR043128">
    <property type="entry name" value="Rev_trsase/Diguanyl_cyclase"/>
</dbReference>
<keyword evidence="3" id="KW-0498">Mitosis</keyword>
<evidence type="ECO:0000256" key="4">
    <source>
        <dbReference type="ARBA" id="ARBA00023067"/>
    </source>
</evidence>
<feature type="region of interest" description="Disordered" evidence="7">
    <location>
        <begin position="1342"/>
        <end position="1389"/>
    </location>
</feature>
<comment type="subcellular location">
    <subcellularLocation>
        <location evidence="1">Nucleus</location>
    </subcellularLocation>
</comment>
<dbReference type="Gene3D" id="3.30.70.270">
    <property type="match status" value="1"/>
</dbReference>
<sequence>MLTGTRVTFAQNDVQNHFLLEEVESLLGKQAIELVPPGQEGQGFYSTFFLVQKKDGGYRPILNLRPLNKYLKVQHFKMETLRSIIQALEKGDWVASLDLKDAYLHVPVFPPHRKFLRFCINNRHYQFRSMPFGLAIAPRIFTKIVTTIGGYLRMKEIYIYMYLDDWLIKSREPIGLLSHLVTSLHKLIDLGLVVNLEKSHLNPSQKITYLGARFNLQMGIVCPTEERYTNLCQTISTITQQAFVPARSFLRILGLMASCIDLVPLARLHMRPIQLYLLCHWSPRQDDISHLVQIKDSLKPHLAWWTQGSNIFRGAVLEQRLPDYTMWTDASNQGWGAHMGNQSVSGIWTLSDKAKHINFLEMLAVQKALAHFRNPLIGKLLMIRSDNSTVVSYINRQGGTRSPQLCMLVWTIYQWCMKWNIQIKAAHIPGKKNVLADSLSRGNVKVKITEWSLCQTVADQLFNIYTKPNIDLFATRENRKIQIFCSPYPEPEAWNCDALACSWTGIYAYAFPPPILIPRILQKMKQEMCTLLLIAPLSPRQSWYPTLLSRLVDIPMMLPLREDLLSQRKGQIKHPDPQSLKLAAWKISDNAVLRKNFQKKLSRSLQIQGDNQQEKCTMHGLQSTEIGVLQGMSDFEGTLEDEEEELAPQEISRLCKLVLNLLKELVTMLEGTSLRQSESSSYHCVQILSALTRLDTDSFDGNFDNFKDRSLRSLHLCGLAYKTCKYLLPNLLMLIGDNKVAAQTVPRPVQLAREHAIAFIIYMMKTDPRCIPAVRTLIQHLCTKVTDRAEYRLKVAQAIVTLLQALPSDAYGKMVEWFYKLSKHSKINNRAFVLEIVSLLLNCPEKVVDADTPEEIASYVKHSSLLGLLLDRCSDLAPTVRARAITAFSQCFLTKDQGIKLTLQNIVTPVVGPRTSVPHFLPTPELEKRTQQASEDSRTDSTADKTVQNAPPTPCDHTPTGQQAPALPAKTPFQNIALTPFNPCLPDGEGVLSMFRRRASDEKVNVRKAAIHAIECAIRFEAPDFRRQDLEVLIERCRDPSLSVRKQAMQSLTDILLESPKGNILQQAWLDGVLPLVIDRESTLQEKCLDMLEEVLIHNVVPFNRSKDDGHKLVWDLMEILTRFESVELRRYLQKACRHWARQGKIKPSLISYLQTHVNTDHNEGAWMLLAEIAPAAPKITHGFVHDYWEKEAQNTEESSFSTLKRVLTVMGCSAKHFPEDIRDRLIVNLTERLKKFDSPPELISVTINTLSKLCEAKAEATGKQTEKEAWCTDLLYASDKYLSKAILEQDGGINDEDLIVRHLFTLGEIAQLCPAKTPKRIFLIVQSMIAAPCITSMPSSQTVQQTQGFPDSKDSSGSSDHSELKEGESIQSTQSTNTQASTQPLSQFHGSTMSSRVRAFAFITLGKLCLQNPDLAKKCVAALARELETSPDATIRNNVVIIMCDLCVRYTTTADRYVSNIAACLKDPSSLVRKQTLTLITRLLQEDFLKWRGNLFFRFITTLLDVDKNIAEFAQFCLVDLLLQRHPTMFFQHFMECIFHFNAYEDHKAYNKFPQNERERKMFLLKGKQNSKKRNKLYTFMLEHMSDEHRFHLTEKLCTEILGGISDDIIPLNDRSAPLLQDALAILSCKEIKLSSMRSKPSEEIAADEQEMAAVVMATAKKTLITQVVKKNVIENIVPIVISLKHKLEKNRSPLLQDVMCYLRELMKDYKNEVKEPFVPWYKHLEGYEKELDARHDHILPLFYEDIKKDPVTEIKKIASFLNVECNNDFALEVAEKCCFQNLKEADKKKKNIFATDVNFLFRKGEVGDWKNWYTVAQNEKADKLIEDKMKNSRFEYKFTL</sequence>
<dbReference type="InterPro" id="IPR032682">
    <property type="entry name" value="Cnd1_C"/>
</dbReference>
<gene>
    <name evidence="9" type="ORF">FSP39_010392</name>
</gene>
<dbReference type="GO" id="GO:0000796">
    <property type="term" value="C:condensin complex"/>
    <property type="evidence" value="ECO:0007669"/>
    <property type="project" value="TreeGrafter"/>
</dbReference>
<dbReference type="GO" id="GO:0051301">
    <property type="term" value="P:cell division"/>
    <property type="evidence" value="ECO:0007669"/>
    <property type="project" value="UniProtKB-KW"/>
</dbReference>
<comment type="caution">
    <text evidence="9">The sequence shown here is derived from an EMBL/GenBank/DDBJ whole genome shotgun (WGS) entry which is preliminary data.</text>
</comment>
<accession>A0AA88YNH8</accession>
<dbReference type="PANTHER" id="PTHR14222:SF1">
    <property type="entry name" value="CONDENSIN-2 COMPLEX SUBUNIT D3"/>
    <property type="match status" value="1"/>
</dbReference>
<protein>
    <recommendedName>
        <fullName evidence="8">Reverse transcriptase domain-containing protein</fullName>
    </recommendedName>
</protein>
<dbReference type="GO" id="GO:0007076">
    <property type="term" value="P:mitotic chromosome condensation"/>
    <property type="evidence" value="ECO:0007669"/>
    <property type="project" value="InterPro"/>
</dbReference>
<keyword evidence="10" id="KW-1185">Reference proteome</keyword>
<dbReference type="InterPro" id="IPR036397">
    <property type="entry name" value="RNaseH_sf"/>
</dbReference>
<feature type="compositionally biased region" description="Low complexity" evidence="7">
    <location>
        <begin position="1370"/>
        <end position="1384"/>
    </location>
</feature>
<dbReference type="Proteomes" id="UP001186944">
    <property type="component" value="Unassembled WGS sequence"/>
</dbReference>
<dbReference type="EMBL" id="VSWD01000005">
    <property type="protein sequence ID" value="KAK3102309.1"/>
    <property type="molecule type" value="Genomic_DNA"/>
</dbReference>
<dbReference type="SUPFAM" id="SSF56672">
    <property type="entry name" value="DNA/RNA polymerases"/>
    <property type="match status" value="1"/>
</dbReference>
<evidence type="ECO:0000256" key="1">
    <source>
        <dbReference type="ARBA" id="ARBA00004123"/>
    </source>
</evidence>
<evidence type="ECO:0000256" key="5">
    <source>
        <dbReference type="ARBA" id="ARBA00023242"/>
    </source>
</evidence>
<dbReference type="GO" id="GO:0008146">
    <property type="term" value="F:sulfotransferase activity"/>
    <property type="evidence" value="ECO:0007669"/>
    <property type="project" value="InterPro"/>
</dbReference>
<dbReference type="GO" id="GO:0006259">
    <property type="term" value="P:DNA metabolic process"/>
    <property type="evidence" value="ECO:0007669"/>
    <property type="project" value="UniProtKB-ARBA"/>
</dbReference>
<dbReference type="GO" id="GO:0010032">
    <property type="term" value="P:meiotic chromosome condensation"/>
    <property type="evidence" value="ECO:0007669"/>
    <property type="project" value="TreeGrafter"/>
</dbReference>
<dbReference type="Pfam" id="PF00685">
    <property type="entry name" value="Sulfotransfer_1"/>
    <property type="match status" value="1"/>
</dbReference>
<dbReference type="PROSITE" id="PS50878">
    <property type="entry name" value="RT_POL"/>
    <property type="match status" value="1"/>
</dbReference>
<keyword evidence="4" id="KW-0226">DNA condensation</keyword>
<evidence type="ECO:0000313" key="10">
    <source>
        <dbReference type="Proteomes" id="UP001186944"/>
    </source>
</evidence>
<dbReference type="SUPFAM" id="SSF52540">
    <property type="entry name" value="P-loop containing nucleoside triphosphate hydrolases"/>
    <property type="match status" value="1"/>
</dbReference>
<feature type="region of interest" description="Disordered" evidence="7">
    <location>
        <begin position="917"/>
        <end position="967"/>
    </location>
</feature>
<feature type="domain" description="Reverse transcriptase" evidence="8">
    <location>
        <begin position="32"/>
        <end position="214"/>
    </location>
</feature>
<organism evidence="9 10">
    <name type="scientific">Pinctada imbricata</name>
    <name type="common">Atlantic pearl-oyster</name>
    <name type="synonym">Pinctada martensii</name>
    <dbReference type="NCBI Taxonomy" id="66713"/>
    <lineage>
        <taxon>Eukaryota</taxon>
        <taxon>Metazoa</taxon>
        <taxon>Spiralia</taxon>
        <taxon>Lophotrochozoa</taxon>
        <taxon>Mollusca</taxon>
        <taxon>Bivalvia</taxon>
        <taxon>Autobranchia</taxon>
        <taxon>Pteriomorphia</taxon>
        <taxon>Pterioida</taxon>
        <taxon>Pterioidea</taxon>
        <taxon>Pteriidae</taxon>
        <taxon>Pinctada</taxon>
    </lineage>
</organism>
<dbReference type="Gene3D" id="1.25.10.10">
    <property type="entry name" value="Leucine-rich Repeat Variant"/>
    <property type="match status" value="3"/>
</dbReference>
<dbReference type="Gene3D" id="3.10.10.10">
    <property type="entry name" value="HIV Type 1 Reverse Transcriptase, subunit A, domain 1"/>
    <property type="match status" value="1"/>
</dbReference>
<evidence type="ECO:0000256" key="3">
    <source>
        <dbReference type="ARBA" id="ARBA00022776"/>
    </source>
</evidence>
<evidence type="ECO:0000256" key="6">
    <source>
        <dbReference type="ARBA" id="ARBA00023306"/>
    </source>
</evidence>
<reference evidence="9" key="1">
    <citation type="submission" date="2019-08" db="EMBL/GenBank/DDBJ databases">
        <title>The improved chromosome-level genome for the pearl oyster Pinctada fucata martensii using PacBio sequencing and Hi-C.</title>
        <authorList>
            <person name="Zheng Z."/>
        </authorList>
    </citation>
    <scope>NUCLEOTIDE SEQUENCE</scope>
    <source>
        <strain evidence="9">ZZ-2019</strain>
        <tissue evidence="9">Adductor muscle</tissue>
    </source>
</reference>